<keyword evidence="3" id="KW-1185">Reference proteome</keyword>
<name>K0R8I8_THAOC</name>
<dbReference type="EMBL" id="AGNL01044885">
    <property type="protein sequence ID" value="EJK49345.1"/>
    <property type="molecule type" value="Genomic_DNA"/>
</dbReference>
<sequence>SRSLAYNTNKTQRAEAPDDNGRRYEPPPWDRIGLASRRRPPSGPRKAELSLLQSPRSTIYLDDACGSSLVCWTCDIDYSMTRRRTGDPKPSTGSPS</sequence>
<dbReference type="AlphaFoldDB" id="K0R8I8"/>
<comment type="caution">
    <text evidence="2">The sequence shown here is derived from an EMBL/GenBank/DDBJ whole genome shotgun (WGS) entry which is preliminary data.</text>
</comment>
<evidence type="ECO:0000313" key="2">
    <source>
        <dbReference type="EMBL" id="EJK49345.1"/>
    </source>
</evidence>
<dbReference type="Proteomes" id="UP000266841">
    <property type="component" value="Unassembled WGS sequence"/>
</dbReference>
<evidence type="ECO:0000256" key="1">
    <source>
        <dbReference type="SAM" id="MobiDB-lite"/>
    </source>
</evidence>
<reference evidence="2 3" key="1">
    <citation type="journal article" date="2012" name="Genome Biol.">
        <title>Genome and low-iron response of an oceanic diatom adapted to chronic iron limitation.</title>
        <authorList>
            <person name="Lommer M."/>
            <person name="Specht M."/>
            <person name="Roy A.S."/>
            <person name="Kraemer L."/>
            <person name="Andreson R."/>
            <person name="Gutowska M.A."/>
            <person name="Wolf J."/>
            <person name="Bergner S.V."/>
            <person name="Schilhabel M.B."/>
            <person name="Klostermeier U.C."/>
            <person name="Beiko R.G."/>
            <person name="Rosenstiel P."/>
            <person name="Hippler M."/>
            <person name="Laroche J."/>
        </authorList>
    </citation>
    <scope>NUCLEOTIDE SEQUENCE [LARGE SCALE GENOMIC DNA]</scope>
    <source>
        <strain evidence="2 3">CCMP1005</strain>
    </source>
</reference>
<accession>K0R8I8</accession>
<gene>
    <name evidence="2" type="ORF">THAOC_31789</name>
</gene>
<protein>
    <submittedName>
        <fullName evidence="2">Uncharacterized protein</fullName>
    </submittedName>
</protein>
<feature type="compositionally biased region" description="Polar residues" evidence="1">
    <location>
        <begin position="1"/>
        <end position="11"/>
    </location>
</feature>
<feature type="region of interest" description="Disordered" evidence="1">
    <location>
        <begin position="1"/>
        <end position="50"/>
    </location>
</feature>
<organism evidence="2 3">
    <name type="scientific">Thalassiosira oceanica</name>
    <name type="common">Marine diatom</name>
    <dbReference type="NCBI Taxonomy" id="159749"/>
    <lineage>
        <taxon>Eukaryota</taxon>
        <taxon>Sar</taxon>
        <taxon>Stramenopiles</taxon>
        <taxon>Ochrophyta</taxon>
        <taxon>Bacillariophyta</taxon>
        <taxon>Coscinodiscophyceae</taxon>
        <taxon>Thalassiosirophycidae</taxon>
        <taxon>Thalassiosirales</taxon>
        <taxon>Thalassiosiraceae</taxon>
        <taxon>Thalassiosira</taxon>
    </lineage>
</organism>
<feature type="non-terminal residue" evidence="2">
    <location>
        <position position="1"/>
    </location>
</feature>
<feature type="compositionally biased region" description="Basic and acidic residues" evidence="1">
    <location>
        <begin position="12"/>
        <end position="25"/>
    </location>
</feature>
<evidence type="ECO:0000313" key="3">
    <source>
        <dbReference type="Proteomes" id="UP000266841"/>
    </source>
</evidence>
<proteinExistence type="predicted"/>